<comment type="similarity">
    <text evidence="1">Belongs to the EMC8/EMC9 family.</text>
</comment>
<protein>
    <recommendedName>
        <fullName evidence="2">MPN domain-containing protein</fullName>
    </recommendedName>
</protein>
<dbReference type="InterPro" id="IPR005366">
    <property type="entry name" value="EMC8/9"/>
</dbReference>
<name>A0A8H7UY13_9FUNG</name>
<proteinExistence type="inferred from homology"/>
<evidence type="ECO:0000313" key="4">
    <source>
        <dbReference type="Proteomes" id="UP000603453"/>
    </source>
</evidence>
<dbReference type="Pfam" id="PF03665">
    <property type="entry name" value="UPF0172"/>
    <property type="match status" value="1"/>
</dbReference>
<dbReference type="InterPro" id="IPR037518">
    <property type="entry name" value="MPN"/>
</dbReference>
<dbReference type="Gene3D" id="3.40.140.10">
    <property type="entry name" value="Cytidine Deaminase, domain 2"/>
    <property type="match status" value="1"/>
</dbReference>
<dbReference type="CDD" id="cd08060">
    <property type="entry name" value="MPN_UPF0172"/>
    <property type="match status" value="1"/>
</dbReference>
<dbReference type="EMBL" id="JAEPRD010000190">
    <property type="protein sequence ID" value="KAG2194679.1"/>
    <property type="molecule type" value="Genomic_DNA"/>
</dbReference>
<feature type="domain" description="MPN" evidence="2">
    <location>
        <begin position="1"/>
        <end position="135"/>
    </location>
</feature>
<dbReference type="Proteomes" id="UP000603453">
    <property type="component" value="Unassembled WGS sequence"/>
</dbReference>
<dbReference type="OrthoDB" id="194468at2759"/>
<gene>
    <name evidence="3" type="ORF">INT47_013054</name>
</gene>
<evidence type="ECO:0000259" key="2">
    <source>
        <dbReference type="PROSITE" id="PS50249"/>
    </source>
</evidence>
<sequence>MSKVQVQAYTIPLLHAAKYPSSAVCGVLLGTNTPDGVQVNTAVPFFHHWTTVTPMLEVALKQTDIYAKQNSLSIVGWYQANASAEDNALPERAIKVGETIRKNNGNKALIFLLDNKQFSELNESAITPFVFTENQWRKVKEAFQGPEVRLVEEEETISKARELFSSSAYTRLHDFDEHVENVSLDWLNTSKLVL</sequence>
<organism evidence="3 4">
    <name type="scientific">Mucor saturninus</name>
    <dbReference type="NCBI Taxonomy" id="64648"/>
    <lineage>
        <taxon>Eukaryota</taxon>
        <taxon>Fungi</taxon>
        <taxon>Fungi incertae sedis</taxon>
        <taxon>Mucoromycota</taxon>
        <taxon>Mucoromycotina</taxon>
        <taxon>Mucoromycetes</taxon>
        <taxon>Mucorales</taxon>
        <taxon>Mucorineae</taxon>
        <taxon>Mucoraceae</taxon>
        <taxon>Mucor</taxon>
    </lineage>
</organism>
<reference evidence="3" key="1">
    <citation type="submission" date="2020-12" db="EMBL/GenBank/DDBJ databases">
        <title>Metabolic potential, ecology and presence of endohyphal bacteria is reflected in genomic diversity of Mucoromycotina.</title>
        <authorList>
            <person name="Muszewska A."/>
            <person name="Okrasinska A."/>
            <person name="Steczkiewicz K."/>
            <person name="Drgas O."/>
            <person name="Orlowska M."/>
            <person name="Perlinska-Lenart U."/>
            <person name="Aleksandrzak-Piekarczyk T."/>
            <person name="Szatraj K."/>
            <person name="Zielenkiewicz U."/>
            <person name="Pilsyk S."/>
            <person name="Malc E."/>
            <person name="Mieczkowski P."/>
            <person name="Kruszewska J.S."/>
            <person name="Biernat P."/>
            <person name="Pawlowska J."/>
        </authorList>
    </citation>
    <scope>NUCLEOTIDE SEQUENCE</scope>
    <source>
        <strain evidence="3">WA0000017839</strain>
    </source>
</reference>
<accession>A0A8H7UY13</accession>
<keyword evidence="4" id="KW-1185">Reference proteome</keyword>
<dbReference type="PANTHER" id="PTHR12941:SF10">
    <property type="entry name" value="ER MEMBRANE PROTEIN COMPLEX SUBUNIT 8_9 HOMOLOG"/>
    <property type="match status" value="1"/>
</dbReference>
<comment type="caution">
    <text evidence="3">The sequence shown here is derived from an EMBL/GenBank/DDBJ whole genome shotgun (WGS) entry which is preliminary data.</text>
</comment>
<dbReference type="PANTHER" id="PTHR12941">
    <property type="entry name" value="ER MEMBRANE PROTEIN COMPLEX"/>
    <property type="match status" value="1"/>
</dbReference>
<dbReference type="GO" id="GO:0072546">
    <property type="term" value="C:EMC complex"/>
    <property type="evidence" value="ECO:0007669"/>
    <property type="project" value="InterPro"/>
</dbReference>
<dbReference type="PROSITE" id="PS50249">
    <property type="entry name" value="MPN"/>
    <property type="match status" value="1"/>
</dbReference>
<evidence type="ECO:0000313" key="3">
    <source>
        <dbReference type="EMBL" id="KAG2194679.1"/>
    </source>
</evidence>
<evidence type="ECO:0000256" key="1">
    <source>
        <dbReference type="ARBA" id="ARBA00007461"/>
    </source>
</evidence>
<dbReference type="AlphaFoldDB" id="A0A8H7UY13"/>